<protein>
    <recommendedName>
        <fullName evidence="3">PIN domain-containing protein</fullName>
    </recommendedName>
</protein>
<organism evidence="1 2">
    <name type="scientific">Clostridium manihotivorum</name>
    <dbReference type="NCBI Taxonomy" id="2320868"/>
    <lineage>
        <taxon>Bacteria</taxon>
        <taxon>Bacillati</taxon>
        <taxon>Bacillota</taxon>
        <taxon>Clostridia</taxon>
        <taxon>Eubacteriales</taxon>
        <taxon>Clostridiaceae</taxon>
        <taxon>Clostridium</taxon>
    </lineage>
</organism>
<dbReference type="RefSeq" id="WP_128214129.1">
    <property type="nucleotide sequence ID" value="NZ_CP025746.1"/>
</dbReference>
<accession>A0A410DWH1</accession>
<dbReference type="KEGG" id="cmah:C1I91_18125"/>
<dbReference type="Gene3D" id="3.40.50.1010">
    <property type="entry name" value="5'-nuclease"/>
    <property type="match status" value="1"/>
</dbReference>
<dbReference type="SUPFAM" id="SSF88723">
    <property type="entry name" value="PIN domain-like"/>
    <property type="match status" value="1"/>
</dbReference>
<evidence type="ECO:0000313" key="1">
    <source>
        <dbReference type="EMBL" id="QAA33407.1"/>
    </source>
</evidence>
<keyword evidence="2" id="KW-1185">Reference proteome</keyword>
<dbReference type="InterPro" id="IPR029060">
    <property type="entry name" value="PIN-like_dom_sf"/>
</dbReference>
<dbReference type="Proteomes" id="UP000286268">
    <property type="component" value="Chromosome"/>
</dbReference>
<gene>
    <name evidence="1" type="ORF">C1I91_18125</name>
</gene>
<dbReference type="EMBL" id="CP025746">
    <property type="protein sequence ID" value="QAA33407.1"/>
    <property type="molecule type" value="Genomic_DNA"/>
</dbReference>
<dbReference type="AlphaFoldDB" id="A0A410DWH1"/>
<evidence type="ECO:0000313" key="2">
    <source>
        <dbReference type="Proteomes" id="UP000286268"/>
    </source>
</evidence>
<evidence type="ECO:0008006" key="3">
    <source>
        <dbReference type="Google" id="ProtNLM"/>
    </source>
</evidence>
<dbReference type="OrthoDB" id="1910920at2"/>
<proteinExistence type="predicted"/>
<name>A0A410DWH1_9CLOT</name>
<sequence length="154" mass="18006">MINYLLDTNVVIGLWNQYPFVIDKLIEDNRIKISREVSEELVIKERRIYKGQQVLSERFCKLLFSIIDTDRKAIKEFYSTLNIKHSKNGNTYVNEKNKLSHNDLSLLYTCYLDKNLVLATNDKYLFNAATTILGEDRVITLKTLVENVEVQVQL</sequence>
<reference evidence="1 2" key="1">
    <citation type="submission" date="2018-01" db="EMBL/GenBank/DDBJ databases">
        <title>Genome Sequencing and Assembly of Anaerobacter polyendosporus strain CT4.</title>
        <authorList>
            <person name="Tachaapaikoon C."/>
            <person name="Sutheeworapong S."/>
            <person name="Jenjaroenpun P."/>
            <person name="Wongsurawat T."/>
            <person name="Nookeaw I."/>
            <person name="Cheawchanlertfa P."/>
            <person name="Kosugi A."/>
            <person name="Cheevadhanarak S."/>
            <person name="Ratanakhanokchai K."/>
        </authorList>
    </citation>
    <scope>NUCLEOTIDE SEQUENCE [LARGE SCALE GENOMIC DNA]</scope>
    <source>
        <strain evidence="1 2">CT4</strain>
    </source>
</reference>
<dbReference type="CDD" id="cd18693">
    <property type="entry name" value="PIN_VapC-like"/>
    <property type="match status" value="1"/>
</dbReference>